<dbReference type="InterPro" id="IPR002942">
    <property type="entry name" value="S4_RNA-bd"/>
</dbReference>
<protein>
    <recommendedName>
        <fullName evidence="6 7">Small ribosomal subunit protein uS4</fullName>
    </recommendedName>
</protein>
<accession>A0ABU5LA05</accession>
<gene>
    <name evidence="7" type="primary">rpsD</name>
    <name evidence="12" type="ORF">Cyrtocomes_01124</name>
</gene>
<name>A0ABU5LA05_9RICK</name>
<evidence type="ECO:0000313" key="13">
    <source>
        <dbReference type="Proteomes" id="UP001293791"/>
    </source>
</evidence>
<dbReference type="CDD" id="cd00165">
    <property type="entry name" value="S4"/>
    <property type="match status" value="1"/>
</dbReference>
<evidence type="ECO:0000256" key="4">
    <source>
        <dbReference type="ARBA" id="ARBA00022980"/>
    </source>
</evidence>
<evidence type="ECO:0000259" key="11">
    <source>
        <dbReference type="SMART" id="SM01390"/>
    </source>
</evidence>
<dbReference type="Gene3D" id="3.10.290.10">
    <property type="entry name" value="RNA-binding S4 domain"/>
    <property type="match status" value="1"/>
</dbReference>
<dbReference type="Proteomes" id="UP001293791">
    <property type="component" value="Unassembled WGS sequence"/>
</dbReference>
<dbReference type="Gene3D" id="1.10.1050.10">
    <property type="entry name" value="Ribosomal Protein S4 Delta 41, Chain A, domain 1"/>
    <property type="match status" value="1"/>
</dbReference>
<comment type="subunit">
    <text evidence="7">Part of the 30S ribosomal subunit. Contacts protein S5. The interaction surface between S4 and S5 is involved in control of translational fidelity.</text>
</comment>
<dbReference type="PROSITE" id="PS50889">
    <property type="entry name" value="S4"/>
    <property type="match status" value="1"/>
</dbReference>
<dbReference type="Pfam" id="PF01479">
    <property type="entry name" value="S4"/>
    <property type="match status" value="1"/>
</dbReference>
<evidence type="ECO:0000256" key="3">
    <source>
        <dbReference type="ARBA" id="ARBA00022884"/>
    </source>
</evidence>
<dbReference type="PANTHER" id="PTHR11831">
    <property type="entry name" value="30S 40S RIBOSOMAL PROTEIN"/>
    <property type="match status" value="1"/>
</dbReference>
<dbReference type="SMART" id="SM01390">
    <property type="entry name" value="Ribosomal_S4"/>
    <property type="match status" value="1"/>
</dbReference>
<dbReference type="SUPFAM" id="SSF55174">
    <property type="entry name" value="Alpha-L RNA-binding motif"/>
    <property type="match status" value="1"/>
</dbReference>
<feature type="region of interest" description="Disordered" evidence="9">
    <location>
        <begin position="22"/>
        <end position="44"/>
    </location>
</feature>
<dbReference type="SMART" id="SM00363">
    <property type="entry name" value="S4"/>
    <property type="match status" value="1"/>
</dbReference>
<keyword evidence="4 7" id="KW-0689">Ribosomal protein</keyword>
<organism evidence="12 13">
    <name type="scientific">Candidatus Cyrtobacter comes</name>
    <dbReference type="NCBI Taxonomy" id="675776"/>
    <lineage>
        <taxon>Bacteria</taxon>
        <taxon>Pseudomonadati</taxon>
        <taxon>Pseudomonadota</taxon>
        <taxon>Alphaproteobacteria</taxon>
        <taxon>Rickettsiales</taxon>
        <taxon>Candidatus Midichloriaceae</taxon>
        <taxon>Candidatus Cyrtobacter</taxon>
    </lineage>
</organism>
<evidence type="ECO:0000256" key="8">
    <source>
        <dbReference type="RuleBase" id="RU003699"/>
    </source>
</evidence>
<dbReference type="InterPro" id="IPR036986">
    <property type="entry name" value="S4_RNA-bd_sf"/>
</dbReference>
<dbReference type="NCBIfam" id="NF003717">
    <property type="entry name" value="PRK05327.1"/>
    <property type="match status" value="1"/>
</dbReference>
<evidence type="ECO:0000256" key="1">
    <source>
        <dbReference type="ARBA" id="ARBA00007465"/>
    </source>
</evidence>
<feature type="domain" description="RNA-binding S4" evidence="10">
    <location>
        <begin position="94"/>
        <end position="156"/>
    </location>
</feature>
<comment type="similarity">
    <text evidence="1 7 8">Belongs to the universal ribosomal protein uS4 family.</text>
</comment>
<dbReference type="Pfam" id="PF00163">
    <property type="entry name" value="Ribosomal_S4"/>
    <property type="match status" value="1"/>
</dbReference>
<dbReference type="InterPro" id="IPR022801">
    <property type="entry name" value="Ribosomal_uS4"/>
</dbReference>
<dbReference type="GO" id="GO:0005840">
    <property type="term" value="C:ribosome"/>
    <property type="evidence" value="ECO:0007669"/>
    <property type="project" value="UniProtKB-KW"/>
</dbReference>
<reference evidence="12 13" key="1">
    <citation type="submission" date="2023-02" db="EMBL/GenBank/DDBJ databases">
        <title>Host association and intracellularity evolved multiple times independently in the Rickettsiales.</title>
        <authorList>
            <person name="Castelli M."/>
            <person name="Nardi T."/>
            <person name="Gammuto L."/>
            <person name="Bellinzona G."/>
            <person name="Sabaneyeva E."/>
            <person name="Potekhin A."/>
            <person name="Serra V."/>
            <person name="Petroni G."/>
            <person name="Sassera D."/>
        </authorList>
    </citation>
    <scope>NUCLEOTIDE SEQUENCE [LARGE SCALE GENOMIC DNA]</scope>
    <source>
        <strain evidence="12 13">BOD18</strain>
    </source>
</reference>
<dbReference type="InterPro" id="IPR001912">
    <property type="entry name" value="Ribosomal_uS4_N"/>
</dbReference>
<keyword evidence="2 7" id="KW-0699">rRNA-binding</keyword>
<dbReference type="EMBL" id="JARGYT010000097">
    <property type="protein sequence ID" value="MDZ5762730.1"/>
    <property type="molecule type" value="Genomic_DNA"/>
</dbReference>
<evidence type="ECO:0000256" key="6">
    <source>
        <dbReference type="ARBA" id="ARBA00035254"/>
    </source>
</evidence>
<dbReference type="PROSITE" id="PS00632">
    <property type="entry name" value="RIBOSOMAL_S4"/>
    <property type="match status" value="1"/>
</dbReference>
<sequence>MSKRVNRKFKISRRLGEAVWGSQKDPVVSRNSPPGQHGASGYKKPTDYGIQLSAKQKLKKYYGDITEKQFRNIYKNASRKRGDTAQNIIGMLESRLDAFIYRMGIVSTIFAARQFVSHKHVMVNGRKVNIASYRLSVGDVVSVVEKAKSFAIVQQNVESSGACPDYLQFDKDSMSATYVRVPAISDVPYPVVMQPNLVVEFYSR</sequence>
<dbReference type="InterPro" id="IPR005709">
    <property type="entry name" value="Ribosomal_uS4_bac-type"/>
</dbReference>
<comment type="function">
    <text evidence="7">With S5 and S12 plays an important role in translational accuracy.</text>
</comment>
<dbReference type="PANTHER" id="PTHR11831:SF4">
    <property type="entry name" value="SMALL RIBOSOMAL SUBUNIT PROTEIN US4M"/>
    <property type="match status" value="1"/>
</dbReference>
<evidence type="ECO:0000256" key="5">
    <source>
        <dbReference type="ARBA" id="ARBA00023274"/>
    </source>
</evidence>
<evidence type="ECO:0000313" key="12">
    <source>
        <dbReference type="EMBL" id="MDZ5762730.1"/>
    </source>
</evidence>
<feature type="domain" description="Small ribosomal subunit protein uS4 N-terminal" evidence="11">
    <location>
        <begin position="3"/>
        <end position="93"/>
    </location>
</feature>
<dbReference type="HAMAP" id="MF_01306_B">
    <property type="entry name" value="Ribosomal_uS4_B"/>
    <property type="match status" value="1"/>
</dbReference>
<evidence type="ECO:0000256" key="7">
    <source>
        <dbReference type="HAMAP-Rule" id="MF_01306"/>
    </source>
</evidence>
<dbReference type="RefSeq" id="WP_322498175.1">
    <property type="nucleotide sequence ID" value="NZ_JARGYT010000097.1"/>
</dbReference>
<keyword evidence="5 7" id="KW-0687">Ribonucleoprotein</keyword>
<keyword evidence="3 7" id="KW-0694">RNA-binding</keyword>
<evidence type="ECO:0000256" key="9">
    <source>
        <dbReference type="SAM" id="MobiDB-lite"/>
    </source>
</evidence>
<evidence type="ECO:0000259" key="10">
    <source>
        <dbReference type="SMART" id="SM00363"/>
    </source>
</evidence>
<proteinExistence type="inferred from homology"/>
<keyword evidence="13" id="KW-1185">Reference proteome</keyword>
<dbReference type="NCBIfam" id="TIGR01017">
    <property type="entry name" value="rpsD_bact"/>
    <property type="match status" value="1"/>
</dbReference>
<comment type="function">
    <text evidence="7">One of the primary rRNA binding proteins, it binds directly to 16S rRNA where it nucleates assembly of the body of the 30S subunit.</text>
</comment>
<dbReference type="InterPro" id="IPR018079">
    <property type="entry name" value="Ribosomal_uS4_CS"/>
</dbReference>
<evidence type="ECO:0000256" key="2">
    <source>
        <dbReference type="ARBA" id="ARBA00022730"/>
    </source>
</evidence>
<comment type="caution">
    <text evidence="12">The sequence shown here is derived from an EMBL/GenBank/DDBJ whole genome shotgun (WGS) entry which is preliminary data.</text>
</comment>